<dbReference type="Gene3D" id="3.40.50.300">
    <property type="entry name" value="P-loop containing nucleotide triphosphate hydrolases"/>
    <property type="match status" value="1"/>
</dbReference>
<evidence type="ECO:0000313" key="9">
    <source>
        <dbReference type="Proteomes" id="UP000683360"/>
    </source>
</evidence>
<dbReference type="SUPFAM" id="SSF57903">
    <property type="entry name" value="FYVE/PHD zinc finger"/>
    <property type="match status" value="1"/>
</dbReference>
<keyword evidence="5" id="KW-0227">DNA damage</keyword>
<dbReference type="GO" id="GO:0005524">
    <property type="term" value="F:ATP binding"/>
    <property type="evidence" value="ECO:0007669"/>
    <property type="project" value="UniProtKB-KW"/>
</dbReference>
<dbReference type="InterPro" id="IPR011011">
    <property type="entry name" value="Znf_FYVE_PHD"/>
</dbReference>
<evidence type="ECO:0000256" key="3">
    <source>
        <dbReference type="ARBA" id="ARBA00022833"/>
    </source>
</evidence>
<gene>
    <name evidence="8" type="ORF">MEDL_21449</name>
</gene>
<dbReference type="GO" id="GO:0006310">
    <property type="term" value="P:DNA recombination"/>
    <property type="evidence" value="ECO:0007669"/>
    <property type="project" value="UniProtKB-KW"/>
</dbReference>
<dbReference type="PROSITE" id="PS50016">
    <property type="entry name" value="ZF_PHD_2"/>
    <property type="match status" value="1"/>
</dbReference>
<dbReference type="PROSITE" id="PS00675">
    <property type="entry name" value="SIGMA54_INTERACT_1"/>
    <property type="match status" value="1"/>
</dbReference>
<dbReference type="CDD" id="cd18037">
    <property type="entry name" value="DEXSc_Pif1_like"/>
    <property type="match status" value="1"/>
</dbReference>
<keyword evidence="5" id="KW-0347">Helicase</keyword>
<keyword evidence="5 8" id="KW-0378">Hydrolase</keyword>
<proteinExistence type="inferred from homology"/>
<dbReference type="CDD" id="cd18809">
    <property type="entry name" value="SF1_C_RecD"/>
    <property type="match status" value="1"/>
</dbReference>
<dbReference type="Pfam" id="PF00628">
    <property type="entry name" value="PHD"/>
    <property type="match status" value="1"/>
</dbReference>
<evidence type="ECO:0000256" key="1">
    <source>
        <dbReference type="ARBA" id="ARBA00022723"/>
    </source>
</evidence>
<dbReference type="InterPro" id="IPR003593">
    <property type="entry name" value="AAA+_ATPase"/>
</dbReference>
<sequence>MSLTNLQGEALNKVLEGHSLLILGQSGTGKSFILKDAAHKLMKIGKSVQKTASTGIASLNINGKTIHSWSGIADGRYSNEALREKIENNEHYAKYKQNILNTDVLFIDEISMLSKKLFEQLEFICRKIRNSNLMFGGIQVIAVGDFFQLPPVPDNLKLDAGEYCFKSEVFVQLFQHKFVLQRVMRQNQVDFINAINNISRGDLPEDTNNLLMRLSRKLPPGKDPIRLCSRNFDCDIHNSCKLIDMEGCPVMFLKNLSDKLVNGLRGNVTAVSTKIITVHFNNDIEVDLKRETFTVYSSLDNKIVASRQQFPLCLAFAITIHKSQGLTLDRVEVDASYIFAAGQLGVAVGRAKEKKGLRILGFNSKSVMRHDESLYKFYSESSITVYEKQLSCCKKDFEVSLNNIALNDAEQEIDIDDLSDFCVEEIEEIDFLLSDDLEICDPPETSPVSLETKNDINLDAISELFSGQKISPLDQKSSSSYLLLSKDNVQQFVNQLYSKIEDLFKTTCGDVSKKTLTQRHGQIFTPNCIHMPPVMIIFFLLNLCSNLNQMRSFKKTNGHPSEKHDTKSESKMSLSDGGKGKIRYIAGRCVAKCRFHHMCHAKNNLYKKDKIKSVAKSFLKVKMMDHLTKSSSDLENNSKYKSTLYETKRKQNLSQGLTNICDSMFEFILAVEEKRKLVQHDKVFHLLGSNFLKYCHSSILQDSNLFTSWRNLFATFENLNDSSYLPNDQESSESCLIELYNDIIERFCRIADNQFRKDFLVTYGKQKTERLRKRVDSKTNSSSVLTMKCINQDKSKSKISSHHKLQAVIIDHAYGIEIQCNSKKSVIKDKLCELIPSQISIVFPEHLEKSDQIHVTTEPVSTDQPSTSGVQCSKASLQTTPCTTKVRRKRKSTFMSKKKKSKKVVTQEDSLTKCPICNIIYEDGDEHNEWIACDLCDSWYNRQCSQISDELWEKIGDSDWYCPKCLQ</sequence>
<evidence type="ECO:0000256" key="5">
    <source>
        <dbReference type="RuleBase" id="RU363044"/>
    </source>
</evidence>
<evidence type="ECO:0000313" key="8">
    <source>
        <dbReference type="EMBL" id="CAG2207257.1"/>
    </source>
</evidence>
<keyword evidence="5" id="KW-0234">DNA repair</keyword>
<keyword evidence="5" id="KW-0547">Nucleotide-binding</keyword>
<evidence type="ECO:0000259" key="7">
    <source>
        <dbReference type="PROSITE" id="PS50016"/>
    </source>
</evidence>
<dbReference type="EMBL" id="CAJPWZ010001072">
    <property type="protein sequence ID" value="CAG2207257.1"/>
    <property type="molecule type" value="Genomic_DNA"/>
</dbReference>
<dbReference type="GO" id="GO:0008270">
    <property type="term" value="F:zinc ion binding"/>
    <property type="evidence" value="ECO:0007669"/>
    <property type="project" value="UniProtKB-KW"/>
</dbReference>
<dbReference type="InterPro" id="IPR051055">
    <property type="entry name" value="PIF1_helicase"/>
</dbReference>
<dbReference type="Gene3D" id="3.30.40.10">
    <property type="entry name" value="Zinc/RING finger domain, C3HC4 (zinc finger)"/>
    <property type="match status" value="1"/>
</dbReference>
<dbReference type="Pfam" id="PF05970">
    <property type="entry name" value="PIF1"/>
    <property type="match status" value="1"/>
</dbReference>
<evidence type="ECO:0000256" key="2">
    <source>
        <dbReference type="ARBA" id="ARBA00022771"/>
    </source>
</evidence>
<dbReference type="InterPro" id="IPR019787">
    <property type="entry name" value="Znf_PHD-finger"/>
</dbReference>
<reference evidence="8" key="1">
    <citation type="submission" date="2021-03" db="EMBL/GenBank/DDBJ databases">
        <authorList>
            <person name="Bekaert M."/>
        </authorList>
    </citation>
    <scope>NUCLEOTIDE SEQUENCE</scope>
</reference>
<comment type="cofactor">
    <cofactor evidence="5">
        <name>Mg(2+)</name>
        <dbReference type="ChEBI" id="CHEBI:18420"/>
    </cofactor>
</comment>
<comment type="similarity">
    <text evidence="5">Belongs to the helicase family.</text>
</comment>
<dbReference type="EC" id="5.6.2.3" evidence="5"/>
<dbReference type="InterPro" id="IPR027417">
    <property type="entry name" value="P-loop_NTPase"/>
</dbReference>
<dbReference type="GO" id="GO:0000723">
    <property type="term" value="P:telomere maintenance"/>
    <property type="evidence" value="ECO:0007669"/>
    <property type="project" value="InterPro"/>
</dbReference>
<comment type="catalytic activity">
    <reaction evidence="5">
        <text>ATP + H2O = ADP + phosphate + H(+)</text>
        <dbReference type="Rhea" id="RHEA:13065"/>
        <dbReference type="ChEBI" id="CHEBI:15377"/>
        <dbReference type="ChEBI" id="CHEBI:15378"/>
        <dbReference type="ChEBI" id="CHEBI:30616"/>
        <dbReference type="ChEBI" id="CHEBI:43474"/>
        <dbReference type="ChEBI" id="CHEBI:456216"/>
        <dbReference type="EC" id="5.6.2.3"/>
    </reaction>
</comment>
<feature type="region of interest" description="Disordered" evidence="6">
    <location>
        <begin position="555"/>
        <end position="575"/>
    </location>
</feature>
<comment type="caution">
    <text evidence="8">The sequence shown here is derived from an EMBL/GenBank/DDBJ whole genome shotgun (WGS) entry which is preliminary data.</text>
</comment>
<name>A0A8S3RD32_MYTED</name>
<organism evidence="8 9">
    <name type="scientific">Mytilus edulis</name>
    <name type="common">Blue mussel</name>
    <dbReference type="NCBI Taxonomy" id="6550"/>
    <lineage>
        <taxon>Eukaryota</taxon>
        <taxon>Metazoa</taxon>
        <taxon>Spiralia</taxon>
        <taxon>Lophotrochozoa</taxon>
        <taxon>Mollusca</taxon>
        <taxon>Bivalvia</taxon>
        <taxon>Autobranchia</taxon>
        <taxon>Pteriomorphia</taxon>
        <taxon>Mytilida</taxon>
        <taxon>Mytiloidea</taxon>
        <taxon>Mytilidae</taxon>
        <taxon>Mytilinae</taxon>
        <taxon>Mytilus</taxon>
    </lineage>
</organism>
<keyword evidence="1" id="KW-0479">Metal-binding</keyword>
<dbReference type="PANTHER" id="PTHR47642">
    <property type="entry name" value="ATP-DEPENDENT DNA HELICASE"/>
    <property type="match status" value="1"/>
</dbReference>
<feature type="domain" description="PHD-type" evidence="7">
    <location>
        <begin position="911"/>
        <end position="967"/>
    </location>
</feature>
<dbReference type="SMART" id="SM00382">
    <property type="entry name" value="AAA"/>
    <property type="match status" value="1"/>
</dbReference>
<dbReference type="InterPro" id="IPR010285">
    <property type="entry name" value="DNA_helicase_pif1-like_DEAD"/>
</dbReference>
<dbReference type="SUPFAM" id="SSF52540">
    <property type="entry name" value="P-loop containing nucleoside triphosphate hydrolases"/>
    <property type="match status" value="2"/>
</dbReference>
<dbReference type="GO" id="GO:0043139">
    <property type="term" value="F:5'-3' DNA helicase activity"/>
    <property type="evidence" value="ECO:0007669"/>
    <property type="project" value="UniProtKB-EC"/>
</dbReference>
<accession>A0A8S3RD32</accession>
<evidence type="ECO:0000256" key="6">
    <source>
        <dbReference type="SAM" id="MobiDB-lite"/>
    </source>
</evidence>
<feature type="compositionally biased region" description="Basic and acidic residues" evidence="6">
    <location>
        <begin position="560"/>
        <end position="570"/>
    </location>
</feature>
<protein>
    <recommendedName>
        <fullName evidence="5">ATP-dependent DNA helicase</fullName>
        <ecNumber evidence="5">5.6.2.3</ecNumber>
    </recommendedName>
</protein>
<dbReference type="Proteomes" id="UP000683360">
    <property type="component" value="Unassembled WGS sequence"/>
</dbReference>
<dbReference type="InterPro" id="IPR025662">
    <property type="entry name" value="Sigma_54_int_dom_ATP-bd_1"/>
</dbReference>
<dbReference type="GO" id="GO:0006281">
    <property type="term" value="P:DNA repair"/>
    <property type="evidence" value="ECO:0007669"/>
    <property type="project" value="UniProtKB-KW"/>
</dbReference>
<dbReference type="InterPro" id="IPR013083">
    <property type="entry name" value="Znf_RING/FYVE/PHD"/>
</dbReference>
<dbReference type="InterPro" id="IPR001965">
    <property type="entry name" value="Znf_PHD"/>
</dbReference>
<dbReference type="GO" id="GO:0016787">
    <property type="term" value="F:hydrolase activity"/>
    <property type="evidence" value="ECO:0007669"/>
    <property type="project" value="UniProtKB-KW"/>
</dbReference>
<evidence type="ECO:0000256" key="4">
    <source>
        <dbReference type="PROSITE-ProRule" id="PRU00146"/>
    </source>
</evidence>
<dbReference type="SMART" id="SM00249">
    <property type="entry name" value="PHD"/>
    <property type="match status" value="1"/>
</dbReference>
<keyword evidence="5" id="KW-0233">DNA recombination</keyword>
<keyword evidence="2 4" id="KW-0863">Zinc-finger</keyword>
<dbReference type="PANTHER" id="PTHR47642:SF5">
    <property type="entry name" value="ATP-DEPENDENT DNA HELICASE"/>
    <property type="match status" value="1"/>
</dbReference>
<dbReference type="OrthoDB" id="6150199at2759"/>
<keyword evidence="5" id="KW-0067">ATP-binding</keyword>
<keyword evidence="3" id="KW-0862">Zinc</keyword>
<dbReference type="AlphaFoldDB" id="A0A8S3RD32"/>
<keyword evidence="9" id="KW-1185">Reference proteome</keyword>